<dbReference type="EMBL" id="CADILD010000001">
    <property type="protein sequence ID" value="CAB3846186.1"/>
    <property type="molecule type" value="Genomic_DNA"/>
</dbReference>
<sequence>MAFHEIRDMQRTHEASRTVPLSGRLAIALGFAVLLGACSMSPSMCDTFGPEKSATVAVPQNASVEAVFACIDQASAASNDSGAPYDTGYAIRDTHSGVLESQHYSTPNTAGFRLRAEMSKKTSTLKLSLRGAGAYCADLGVDKEMSRLTSAIGSCLQR</sequence>
<proteinExistence type="predicted"/>
<protein>
    <submittedName>
        <fullName evidence="1">Uncharacterized protein</fullName>
    </submittedName>
</protein>
<accession>A0A6S7CFV2</accession>
<organism evidence="1 2">
    <name type="scientific">Achromobacter piechaudii</name>
    <dbReference type="NCBI Taxonomy" id="72556"/>
    <lineage>
        <taxon>Bacteria</taxon>
        <taxon>Pseudomonadati</taxon>
        <taxon>Pseudomonadota</taxon>
        <taxon>Betaproteobacteria</taxon>
        <taxon>Burkholderiales</taxon>
        <taxon>Alcaligenaceae</taxon>
        <taxon>Achromobacter</taxon>
    </lineage>
</organism>
<evidence type="ECO:0000313" key="1">
    <source>
        <dbReference type="EMBL" id="CAB3846186.1"/>
    </source>
</evidence>
<dbReference type="AlphaFoldDB" id="A0A6S7CFV2"/>
<gene>
    <name evidence="1" type="ORF">LMG1861_01558</name>
</gene>
<name>A0A6S7CFV2_9BURK</name>
<dbReference type="Proteomes" id="UP000494105">
    <property type="component" value="Unassembled WGS sequence"/>
</dbReference>
<reference evidence="1 2" key="1">
    <citation type="submission" date="2020-04" db="EMBL/GenBank/DDBJ databases">
        <authorList>
            <person name="De Canck E."/>
        </authorList>
    </citation>
    <scope>NUCLEOTIDE SEQUENCE [LARGE SCALE GENOMIC DNA]</scope>
    <source>
        <strain evidence="1 2">LMG 1861</strain>
    </source>
</reference>
<evidence type="ECO:0000313" key="2">
    <source>
        <dbReference type="Proteomes" id="UP000494105"/>
    </source>
</evidence>